<organism evidence="1">
    <name type="scientific">Magallana gigas</name>
    <name type="common">Pacific oyster</name>
    <name type="synonym">Crassostrea gigas</name>
    <dbReference type="NCBI Taxonomy" id="29159"/>
    <lineage>
        <taxon>Eukaryota</taxon>
        <taxon>Metazoa</taxon>
        <taxon>Spiralia</taxon>
        <taxon>Lophotrochozoa</taxon>
        <taxon>Mollusca</taxon>
        <taxon>Bivalvia</taxon>
        <taxon>Autobranchia</taxon>
        <taxon>Pteriomorphia</taxon>
        <taxon>Ostreida</taxon>
        <taxon>Ostreoidea</taxon>
        <taxon>Ostreidae</taxon>
        <taxon>Magallana</taxon>
    </lineage>
</organism>
<sequence length="599" mass="69085">MVDDKVYSMRLSKIHLDVKRKRLIPPNDVPVGIMKSIYDSFFRCRIRERESLKKCCDSNIFEPFREPSLRVTHIKWYHCLKELMLVLSFVLAIVPWIIRIAIFYWYEDKEHNDRDKAARDRKLDVHYAYFPGSLINFLTPIHIVFVFCYAVLALDAVLFGILEMFKSEMKKILELVLRKCFRDMHESSYSKSVGWAVKTMLYPLKKYGVLGLVVVGIYWLFVLPVIVVVLAFYSIPTLNIVIRLLCHLFIVIFPEFKCVTTMKRKIGFGDLLRKETVARSQNEQTHLFRCVQFIVILLSLLALLSCVLLVVEVIVFFVEIMVYTLIGIILNASQTLKYVSLLFMLTLYARDCFGSVTKKYQAFNDAINKALLAKVKEDVDKVAWQTANTQPNTAFQVSVDDHGNKSTSKKPYLCLSNGVLKWSIPQLLLFLDNNDTPYIPRTFFFKAAYMDHVGCPGSLYKNLIRAMRQFVTIILFLLFVVVVVMAFGNEYSVSGVNQMLATLAGGFLPWIFRNVLFKPPADIEIDTSSLGFRNMFDDVIKDHKQNWPVTDFDIYNFCSQMDPGSVSMLNGGVVDEKKIDVLIINTSKRKRHPLDCTFI</sequence>
<evidence type="ECO:0000313" key="1">
    <source>
        <dbReference type="EMBL" id="EKC22418.1"/>
    </source>
</evidence>
<reference evidence="1" key="1">
    <citation type="journal article" date="2012" name="Nature">
        <title>The oyster genome reveals stress adaptation and complexity of shell formation.</title>
        <authorList>
            <person name="Zhang G."/>
            <person name="Fang X."/>
            <person name="Guo X."/>
            <person name="Li L."/>
            <person name="Luo R."/>
            <person name="Xu F."/>
            <person name="Yang P."/>
            <person name="Zhang L."/>
            <person name="Wang X."/>
            <person name="Qi H."/>
            <person name="Xiong Z."/>
            <person name="Que H."/>
            <person name="Xie Y."/>
            <person name="Holland P.W."/>
            <person name="Paps J."/>
            <person name="Zhu Y."/>
            <person name="Wu F."/>
            <person name="Chen Y."/>
            <person name="Wang J."/>
            <person name="Peng C."/>
            <person name="Meng J."/>
            <person name="Yang L."/>
            <person name="Liu J."/>
            <person name="Wen B."/>
            <person name="Zhang N."/>
            <person name="Huang Z."/>
            <person name="Zhu Q."/>
            <person name="Feng Y."/>
            <person name="Mount A."/>
            <person name="Hedgecock D."/>
            <person name="Xu Z."/>
            <person name="Liu Y."/>
            <person name="Domazet-Loso T."/>
            <person name="Du Y."/>
            <person name="Sun X."/>
            <person name="Zhang S."/>
            <person name="Liu B."/>
            <person name="Cheng P."/>
            <person name="Jiang X."/>
            <person name="Li J."/>
            <person name="Fan D."/>
            <person name="Wang W."/>
            <person name="Fu W."/>
            <person name="Wang T."/>
            <person name="Wang B."/>
            <person name="Zhang J."/>
            <person name="Peng Z."/>
            <person name="Li Y."/>
            <person name="Li N."/>
            <person name="Wang J."/>
            <person name="Chen M."/>
            <person name="He Y."/>
            <person name="Tan F."/>
            <person name="Song X."/>
            <person name="Zheng Q."/>
            <person name="Huang R."/>
            <person name="Yang H."/>
            <person name="Du X."/>
            <person name="Chen L."/>
            <person name="Yang M."/>
            <person name="Gaffney P.M."/>
            <person name="Wang S."/>
            <person name="Luo L."/>
            <person name="She Z."/>
            <person name="Ming Y."/>
            <person name="Huang W."/>
            <person name="Zhang S."/>
            <person name="Huang B."/>
            <person name="Zhang Y."/>
            <person name="Qu T."/>
            <person name="Ni P."/>
            <person name="Miao G."/>
            <person name="Wang J."/>
            <person name="Wang Q."/>
            <person name="Steinberg C.E."/>
            <person name="Wang H."/>
            <person name="Li N."/>
            <person name="Qian L."/>
            <person name="Zhang G."/>
            <person name="Li Y."/>
            <person name="Yang H."/>
            <person name="Liu X."/>
            <person name="Wang J."/>
            <person name="Yin Y."/>
            <person name="Wang J."/>
        </authorList>
    </citation>
    <scope>NUCLEOTIDE SEQUENCE [LARGE SCALE GENOMIC DNA]</scope>
    <source>
        <strain evidence="1">05x7-T-G4-1.051#20</strain>
    </source>
</reference>
<dbReference type="AlphaFoldDB" id="K1PL00"/>
<name>K1PL00_MAGGI</name>
<protein>
    <submittedName>
        <fullName evidence="1">Uncharacterized protein</fullName>
    </submittedName>
</protein>
<accession>K1PL00</accession>
<dbReference type="HOGENOM" id="CLU_455802_0_0_1"/>
<dbReference type="EMBL" id="JH818353">
    <property type="protein sequence ID" value="EKC22418.1"/>
    <property type="molecule type" value="Genomic_DNA"/>
</dbReference>
<dbReference type="InParanoid" id="K1PL00"/>
<gene>
    <name evidence="1" type="ORF">CGI_10002319</name>
</gene>
<proteinExistence type="predicted"/>